<comment type="caution">
    <text evidence="1">The sequence shown here is derived from an EMBL/GenBank/DDBJ whole genome shotgun (WGS) entry which is preliminary data.</text>
</comment>
<dbReference type="RefSeq" id="WP_026814799.1">
    <property type="nucleotide sequence ID" value="NZ_BMWP01000014.1"/>
</dbReference>
<name>A0A918J0J5_9FLAO</name>
<keyword evidence="2" id="KW-1185">Reference proteome</keyword>
<evidence type="ECO:0000313" key="2">
    <source>
        <dbReference type="Proteomes" id="UP000634668"/>
    </source>
</evidence>
<organism evidence="1 2">
    <name type="scientific">Arenibacter certesii</name>
    <dbReference type="NCBI Taxonomy" id="228955"/>
    <lineage>
        <taxon>Bacteria</taxon>
        <taxon>Pseudomonadati</taxon>
        <taxon>Bacteroidota</taxon>
        <taxon>Flavobacteriia</taxon>
        <taxon>Flavobacteriales</taxon>
        <taxon>Flavobacteriaceae</taxon>
        <taxon>Arenibacter</taxon>
    </lineage>
</organism>
<dbReference type="Proteomes" id="UP000634668">
    <property type="component" value="Unassembled WGS sequence"/>
</dbReference>
<reference evidence="1" key="1">
    <citation type="journal article" date="2014" name="Int. J. Syst. Evol. Microbiol.">
        <title>Complete genome sequence of Corynebacterium casei LMG S-19264T (=DSM 44701T), isolated from a smear-ripened cheese.</title>
        <authorList>
            <consortium name="US DOE Joint Genome Institute (JGI-PGF)"/>
            <person name="Walter F."/>
            <person name="Albersmeier A."/>
            <person name="Kalinowski J."/>
            <person name="Ruckert C."/>
        </authorList>
    </citation>
    <scope>NUCLEOTIDE SEQUENCE</scope>
    <source>
        <strain evidence="1">KCTC 12113</strain>
    </source>
</reference>
<gene>
    <name evidence="1" type="ORF">GCM10007383_22640</name>
</gene>
<protein>
    <submittedName>
        <fullName evidence="1">Uncharacterized protein</fullName>
    </submittedName>
</protein>
<dbReference type="EMBL" id="BMWP01000014">
    <property type="protein sequence ID" value="GGW37255.1"/>
    <property type="molecule type" value="Genomic_DNA"/>
</dbReference>
<sequence>MGDSQFNINNDYSSFRDNHLNAINELLSIENYESKDQELKTGLEIAYYLFYVSSETDLGILIEGLKIEKLLFDFDIVENKIKQTLQNKEYTKFQETRIKAIVYSGYITHSILKYQYGPLFQKGVGMFDFLIHQECVITTLKTFKEKLIDRLSNNSFNALDNVDNKSQTDKDPPGRVLIGVYFLTGKADEKYKELGSWRKVAEHFKLQTFSGQFSSTANKNSTYNENDVFHTNQIEILGYINKNRIDIKRMEYIRPE</sequence>
<accession>A0A918J0J5</accession>
<evidence type="ECO:0000313" key="1">
    <source>
        <dbReference type="EMBL" id="GGW37255.1"/>
    </source>
</evidence>
<dbReference type="AlphaFoldDB" id="A0A918J0J5"/>
<reference evidence="1" key="2">
    <citation type="submission" date="2020-09" db="EMBL/GenBank/DDBJ databases">
        <authorList>
            <person name="Sun Q."/>
            <person name="Kim S."/>
        </authorList>
    </citation>
    <scope>NUCLEOTIDE SEQUENCE</scope>
    <source>
        <strain evidence="1">KCTC 12113</strain>
    </source>
</reference>
<proteinExistence type="predicted"/>